<organism evidence="18 19">
    <name type="scientific">Shimia abyssi</name>
    <dbReference type="NCBI Taxonomy" id="1662395"/>
    <lineage>
        <taxon>Bacteria</taxon>
        <taxon>Pseudomonadati</taxon>
        <taxon>Pseudomonadota</taxon>
        <taxon>Alphaproteobacteria</taxon>
        <taxon>Rhodobacterales</taxon>
        <taxon>Roseobacteraceae</taxon>
    </lineage>
</organism>
<keyword evidence="13" id="KW-0594">Phospholipid biosynthesis</keyword>
<keyword evidence="10 16" id="KW-1133">Transmembrane helix</keyword>
<sequence length="469" mass="52618">MATFLVLAFISIEVLAIALALRAMAWSRTPQGSVAWVVFLISAPHIAIISYLFLGHSRMNGYVVSRRDYQEVKTGIHTAREALPPRPDTQHIGYQAFEKIASSPILSGNAMELLVDGDETFDAIFDALDAAQSYILVQFYIVRDDQIGKALQARLIAAAERGVKVRFLYDSVGCSRLSRSYINDLKASGIEMFDSNALQGPRKRFQLNFRNHRKTVVIDGTTGFTGGLNIGDEYLGRDPAFGAWRDTHCCLRGPMVLQLQLAFCEDWHWATREYLFDQLDWPLVPAPENLDGLVLTSGPADDMETGNLYFNTCIAAARDRIWIASPYFVPDHDIAVALKLAALRGLDVRILVPAHRDHWLTWLAAFAYFDELREAGVQFLLYQDGFMHQKVVLVDDSIASVGTLNLDSRSCRLNFEATAIVFSPEVAEDVEIMLKDDFSRAELLQKNITDQPRWLRITAPVARLFAPLL</sequence>
<keyword evidence="14" id="KW-1208">Phospholipid metabolism</keyword>
<evidence type="ECO:0000313" key="19">
    <source>
        <dbReference type="Proteomes" id="UP000240418"/>
    </source>
</evidence>
<dbReference type="InterPro" id="IPR022924">
    <property type="entry name" value="Cardiolipin_synthase"/>
</dbReference>
<reference evidence="18 19" key="1">
    <citation type="submission" date="2018-03" db="EMBL/GenBank/DDBJ databases">
        <title>Genomic Encyclopedia of Archaeal and Bacterial Type Strains, Phase II (KMG-II): from individual species to whole genera.</title>
        <authorList>
            <person name="Goeker M."/>
        </authorList>
    </citation>
    <scope>NUCLEOTIDE SEQUENCE [LARGE SCALE GENOMIC DNA]</scope>
    <source>
        <strain evidence="18 19">DSM 100673</strain>
    </source>
</reference>
<dbReference type="NCBIfam" id="TIGR04265">
    <property type="entry name" value="bac_cardiolipin"/>
    <property type="match status" value="1"/>
</dbReference>
<keyword evidence="11" id="KW-0443">Lipid metabolism</keyword>
<protein>
    <recommendedName>
        <fullName evidence="15">Cardiolipin synthase</fullName>
        <ecNumber evidence="15">2.7.8.-</ecNumber>
    </recommendedName>
</protein>
<keyword evidence="4" id="KW-1003">Cell membrane</keyword>
<dbReference type="PROSITE" id="PS50035">
    <property type="entry name" value="PLD"/>
    <property type="match status" value="2"/>
</dbReference>
<comment type="caution">
    <text evidence="18">The sequence shown here is derived from an EMBL/GenBank/DDBJ whole genome shotgun (WGS) entry which is preliminary data.</text>
</comment>
<evidence type="ECO:0000256" key="5">
    <source>
        <dbReference type="ARBA" id="ARBA00022516"/>
    </source>
</evidence>
<comment type="function">
    <text evidence="1">Could be a virulence factor.</text>
</comment>
<dbReference type="PANTHER" id="PTHR21248">
    <property type="entry name" value="CARDIOLIPIN SYNTHASE"/>
    <property type="match status" value="1"/>
</dbReference>
<keyword evidence="7" id="KW-0808">Transferase</keyword>
<dbReference type="GO" id="GO:0005576">
    <property type="term" value="C:extracellular region"/>
    <property type="evidence" value="ECO:0007669"/>
    <property type="project" value="UniProtKB-SubCell"/>
</dbReference>
<evidence type="ECO:0000256" key="2">
    <source>
        <dbReference type="ARBA" id="ARBA00004236"/>
    </source>
</evidence>
<dbReference type="EC" id="2.7.8.-" evidence="15"/>
<keyword evidence="9" id="KW-0677">Repeat</keyword>
<feature type="transmembrane region" description="Helical" evidence="16">
    <location>
        <begin position="32"/>
        <end position="54"/>
    </location>
</feature>
<evidence type="ECO:0000256" key="7">
    <source>
        <dbReference type="ARBA" id="ARBA00022679"/>
    </source>
</evidence>
<dbReference type="Pfam" id="PF13091">
    <property type="entry name" value="PLDc_2"/>
    <property type="match status" value="2"/>
</dbReference>
<proteinExistence type="predicted"/>
<dbReference type="Gene3D" id="3.30.870.10">
    <property type="entry name" value="Endonuclease Chain A"/>
    <property type="match status" value="2"/>
</dbReference>
<dbReference type="OrthoDB" id="9762009at2"/>
<dbReference type="Proteomes" id="UP000240418">
    <property type="component" value="Unassembled WGS sequence"/>
</dbReference>
<evidence type="ECO:0000313" key="18">
    <source>
        <dbReference type="EMBL" id="PSL17181.1"/>
    </source>
</evidence>
<evidence type="ECO:0000256" key="12">
    <source>
        <dbReference type="ARBA" id="ARBA00023136"/>
    </source>
</evidence>
<evidence type="ECO:0000256" key="3">
    <source>
        <dbReference type="ARBA" id="ARBA00004613"/>
    </source>
</evidence>
<keyword evidence="6" id="KW-0964">Secreted</keyword>
<evidence type="ECO:0000256" key="9">
    <source>
        <dbReference type="ARBA" id="ARBA00022737"/>
    </source>
</evidence>
<feature type="domain" description="PLD phosphodiesterase" evidence="17">
    <location>
        <begin position="383"/>
        <end position="410"/>
    </location>
</feature>
<evidence type="ECO:0000256" key="10">
    <source>
        <dbReference type="ARBA" id="ARBA00022989"/>
    </source>
</evidence>
<keyword evidence="8 16" id="KW-0812">Transmembrane</keyword>
<evidence type="ECO:0000256" key="14">
    <source>
        <dbReference type="ARBA" id="ARBA00023264"/>
    </source>
</evidence>
<dbReference type="EMBL" id="PYGJ01000020">
    <property type="protein sequence ID" value="PSL17181.1"/>
    <property type="molecule type" value="Genomic_DNA"/>
</dbReference>
<dbReference type="SMART" id="SM00155">
    <property type="entry name" value="PLDc"/>
    <property type="match status" value="2"/>
</dbReference>
<comment type="subcellular location">
    <subcellularLocation>
        <location evidence="2">Cell membrane</location>
    </subcellularLocation>
    <subcellularLocation>
        <location evidence="3">Secreted</location>
    </subcellularLocation>
</comment>
<feature type="domain" description="PLD phosphodiesterase" evidence="17">
    <location>
        <begin position="207"/>
        <end position="234"/>
    </location>
</feature>
<evidence type="ECO:0000259" key="17">
    <source>
        <dbReference type="PROSITE" id="PS50035"/>
    </source>
</evidence>
<evidence type="ECO:0000256" key="11">
    <source>
        <dbReference type="ARBA" id="ARBA00023098"/>
    </source>
</evidence>
<dbReference type="FunFam" id="3.30.870.10:FF:000014">
    <property type="entry name" value="Cardiolipin synthase"/>
    <property type="match status" value="1"/>
</dbReference>
<keyword evidence="12 16" id="KW-0472">Membrane</keyword>
<evidence type="ECO:0000256" key="15">
    <source>
        <dbReference type="NCBIfam" id="TIGR04265"/>
    </source>
</evidence>
<dbReference type="SUPFAM" id="SSF56024">
    <property type="entry name" value="Phospholipase D/nuclease"/>
    <property type="match status" value="2"/>
</dbReference>
<dbReference type="GO" id="GO:0005886">
    <property type="term" value="C:plasma membrane"/>
    <property type="evidence" value="ECO:0007669"/>
    <property type="project" value="UniProtKB-SubCell"/>
</dbReference>
<dbReference type="CDD" id="cd09155">
    <property type="entry name" value="PLDc_PaCLS_like_1"/>
    <property type="match status" value="1"/>
</dbReference>
<evidence type="ECO:0000256" key="1">
    <source>
        <dbReference type="ARBA" id="ARBA00003145"/>
    </source>
</evidence>
<dbReference type="InterPro" id="IPR025202">
    <property type="entry name" value="PLD-like_dom"/>
</dbReference>
<gene>
    <name evidence="18" type="ORF">CLV88_12033</name>
</gene>
<dbReference type="GO" id="GO:0032049">
    <property type="term" value="P:cardiolipin biosynthetic process"/>
    <property type="evidence" value="ECO:0007669"/>
    <property type="project" value="UniProtKB-UniRule"/>
</dbReference>
<evidence type="ECO:0000256" key="8">
    <source>
        <dbReference type="ARBA" id="ARBA00022692"/>
    </source>
</evidence>
<dbReference type="GO" id="GO:0008808">
    <property type="term" value="F:cardiolipin synthase activity"/>
    <property type="evidence" value="ECO:0007669"/>
    <property type="project" value="UniProtKB-UniRule"/>
</dbReference>
<keyword evidence="19" id="KW-1185">Reference proteome</keyword>
<dbReference type="InterPro" id="IPR001736">
    <property type="entry name" value="PLipase_D/transphosphatidylase"/>
</dbReference>
<keyword evidence="5" id="KW-0444">Lipid biosynthesis</keyword>
<name>A0A2P8F649_9RHOB</name>
<dbReference type="PANTHER" id="PTHR21248:SF22">
    <property type="entry name" value="PHOSPHOLIPASE D"/>
    <property type="match status" value="1"/>
</dbReference>
<evidence type="ECO:0000256" key="6">
    <source>
        <dbReference type="ARBA" id="ARBA00022525"/>
    </source>
</evidence>
<evidence type="ECO:0000256" key="16">
    <source>
        <dbReference type="SAM" id="Phobius"/>
    </source>
</evidence>
<dbReference type="AlphaFoldDB" id="A0A2P8F649"/>
<accession>A0A2P8F649</accession>
<dbReference type="RefSeq" id="WP_106610261.1">
    <property type="nucleotide sequence ID" value="NZ_PYGJ01000020.1"/>
</dbReference>
<evidence type="ECO:0000256" key="4">
    <source>
        <dbReference type="ARBA" id="ARBA00022475"/>
    </source>
</evidence>
<evidence type="ECO:0000256" key="13">
    <source>
        <dbReference type="ARBA" id="ARBA00023209"/>
    </source>
</evidence>